<evidence type="ECO:0000313" key="6">
    <source>
        <dbReference type="EMBL" id="ROT35944.1"/>
    </source>
</evidence>
<dbReference type="STRING" id="1314773.A0A3N2PND4"/>
<dbReference type="EMBL" id="ML119060">
    <property type="protein sequence ID" value="ROT35944.1"/>
    <property type="molecule type" value="Genomic_DNA"/>
</dbReference>
<keyword evidence="4" id="KW-0472">Membrane</keyword>
<dbReference type="GeneID" id="39576867"/>
<keyword evidence="4" id="KW-0812">Transmembrane</keyword>
<dbReference type="Gene3D" id="3.40.50.1820">
    <property type="entry name" value="alpha/beta hydrolase"/>
    <property type="match status" value="1"/>
</dbReference>
<sequence>MILTPVSLLDSAIFCLFLAPQLIIHVGLFRTIYVALSCLPFLLVRLPLALIRDRLLRPRSRRPPFVARASFFEDLVVRCVRYAFRNVPAHVGRVFFHKAVAMPFLAWRMARHGYFTFPTKWAEYKEEGPEGFSGVWISADPSKPPDMVLYYVHGGGFAMGSVHFYLEILLAWHSLLAESGYQNPCIFALEYSLVPERTFPTQVQETMRGYRHVLSVAGDPGKVVVSGDSAGGTLVLSLLLEIGRQNDCARAYRRKVEWAATPGNSDGMYDRELKKHWLSVSETPLPALAILVSPWVTLVSSKHNNSTSDYLDCGPLHDYAMQYTGKDRLPSCAASPGLQTEHEVWAEASPSHGFFVTYGSEEVFAPDIQDFVALLSRATEVHSHCDEGGVHAWPVASLFLSGTENRLSGLKTLTAAIRKHVH</sequence>
<name>A0A3N2PND4_SODAK</name>
<dbReference type="OrthoDB" id="408631at2759"/>
<dbReference type="Pfam" id="PF07859">
    <property type="entry name" value="Abhydrolase_3"/>
    <property type="match status" value="1"/>
</dbReference>
<protein>
    <submittedName>
        <fullName evidence="6">Alpha/beta-hydrolase</fullName>
    </submittedName>
</protein>
<evidence type="ECO:0000256" key="3">
    <source>
        <dbReference type="PROSITE-ProRule" id="PRU10038"/>
    </source>
</evidence>
<feature type="active site" evidence="3">
    <location>
        <position position="229"/>
    </location>
</feature>
<keyword evidence="4" id="KW-1133">Transmembrane helix</keyword>
<comment type="similarity">
    <text evidence="1">Belongs to the 'GDXG' lipolytic enzyme family.</text>
</comment>
<proteinExistence type="inferred from homology"/>
<feature type="domain" description="Alpha/beta hydrolase fold-3" evidence="5">
    <location>
        <begin position="150"/>
        <end position="393"/>
    </location>
</feature>
<evidence type="ECO:0000259" key="5">
    <source>
        <dbReference type="Pfam" id="PF07859"/>
    </source>
</evidence>
<dbReference type="InterPro" id="IPR013094">
    <property type="entry name" value="AB_hydrolase_3"/>
</dbReference>
<keyword evidence="7" id="KW-1185">Reference proteome</keyword>
<reference evidence="6 7" key="1">
    <citation type="journal article" date="2018" name="Mol. Ecol.">
        <title>The obligate alkalophilic soda-lake fungus Sodiomyces alkalinus has shifted to a protein diet.</title>
        <authorList>
            <person name="Grum-Grzhimaylo A.A."/>
            <person name="Falkoski D.L."/>
            <person name="van den Heuvel J."/>
            <person name="Valero-Jimenez C.A."/>
            <person name="Min B."/>
            <person name="Choi I.G."/>
            <person name="Lipzen A."/>
            <person name="Daum C.G."/>
            <person name="Aanen D.K."/>
            <person name="Tsang A."/>
            <person name="Henrissat B."/>
            <person name="Bilanenko E.N."/>
            <person name="de Vries R.P."/>
            <person name="van Kan J.A.L."/>
            <person name="Grigoriev I.V."/>
            <person name="Debets A.J.M."/>
        </authorList>
    </citation>
    <scope>NUCLEOTIDE SEQUENCE [LARGE SCALE GENOMIC DNA]</scope>
    <source>
        <strain evidence="6 7">F11</strain>
    </source>
</reference>
<dbReference type="InterPro" id="IPR029058">
    <property type="entry name" value="AB_hydrolase_fold"/>
</dbReference>
<accession>A0A3N2PND4</accession>
<evidence type="ECO:0000313" key="7">
    <source>
        <dbReference type="Proteomes" id="UP000272025"/>
    </source>
</evidence>
<dbReference type="GO" id="GO:0016787">
    <property type="term" value="F:hydrolase activity"/>
    <property type="evidence" value="ECO:0007669"/>
    <property type="project" value="UniProtKB-KW"/>
</dbReference>
<keyword evidence="2 6" id="KW-0378">Hydrolase</keyword>
<dbReference type="AlphaFoldDB" id="A0A3N2PND4"/>
<feature type="transmembrane region" description="Helical" evidence="4">
    <location>
        <begin position="7"/>
        <end position="26"/>
    </location>
</feature>
<evidence type="ECO:0000256" key="2">
    <source>
        <dbReference type="ARBA" id="ARBA00022801"/>
    </source>
</evidence>
<dbReference type="Proteomes" id="UP000272025">
    <property type="component" value="Unassembled WGS sequence"/>
</dbReference>
<dbReference type="RefSeq" id="XP_028463750.1">
    <property type="nucleotide sequence ID" value="XM_028608389.1"/>
</dbReference>
<dbReference type="PROSITE" id="PS01174">
    <property type="entry name" value="LIPASE_GDXG_SER"/>
    <property type="match status" value="1"/>
</dbReference>
<dbReference type="SUPFAM" id="SSF53474">
    <property type="entry name" value="alpha/beta-Hydrolases"/>
    <property type="match status" value="1"/>
</dbReference>
<gene>
    <name evidence="6" type="ORF">SODALDRAFT_283232</name>
</gene>
<organism evidence="6 7">
    <name type="scientific">Sodiomyces alkalinus (strain CBS 110278 / VKM F-3762 / F11)</name>
    <name type="common">Alkaliphilic filamentous fungus</name>
    <dbReference type="NCBI Taxonomy" id="1314773"/>
    <lineage>
        <taxon>Eukaryota</taxon>
        <taxon>Fungi</taxon>
        <taxon>Dikarya</taxon>
        <taxon>Ascomycota</taxon>
        <taxon>Pezizomycotina</taxon>
        <taxon>Sordariomycetes</taxon>
        <taxon>Hypocreomycetidae</taxon>
        <taxon>Glomerellales</taxon>
        <taxon>Plectosphaerellaceae</taxon>
        <taxon>Sodiomyces</taxon>
    </lineage>
</organism>
<evidence type="ECO:0000256" key="4">
    <source>
        <dbReference type="SAM" id="Phobius"/>
    </source>
</evidence>
<dbReference type="InterPro" id="IPR033140">
    <property type="entry name" value="Lipase_GDXG_put_SER_AS"/>
</dbReference>
<dbReference type="PANTHER" id="PTHR48081:SF2">
    <property type="entry name" value="ALPHA_BETA-HYDROLASE"/>
    <property type="match status" value="1"/>
</dbReference>
<dbReference type="InterPro" id="IPR050300">
    <property type="entry name" value="GDXG_lipolytic_enzyme"/>
</dbReference>
<evidence type="ECO:0000256" key="1">
    <source>
        <dbReference type="ARBA" id="ARBA00010515"/>
    </source>
</evidence>
<dbReference type="PANTHER" id="PTHR48081">
    <property type="entry name" value="AB HYDROLASE SUPERFAMILY PROTEIN C4A8.06C"/>
    <property type="match status" value="1"/>
</dbReference>